<organism evidence="2 3">
    <name type="scientific">Rhodopirellula sallentina SM41</name>
    <dbReference type="NCBI Taxonomy" id="1263870"/>
    <lineage>
        <taxon>Bacteria</taxon>
        <taxon>Pseudomonadati</taxon>
        <taxon>Planctomycetota</taxon>
        <taxon>Planctomycetia</taxon>
        <taxon>Pirellulales</taxon>
        <taxon>Pirellulaceae</taxon>
        <taxon>Rhodopirellula</taxon>
    </lineage>
</organism>
<name>M5U828_9BACT</name>
<dbReference type="Proteomes" id="UP000011885">
    <property type="component" value="Unassembled WGS sequence"/>
</dbReference>
<evidence type="ECO:0000313" key="2">
    <source>
        <dbReference type="EMBL" id="EMI57600.1"/>
    </source>
</evidence>
<evidence type="ECO:0000256" key="1">
    <source>
        <dbReference type="SAM" id="MobiDB-lite"/>
    </source>
</evidence>
<evidence type="ECO:0000313" key="3">
    <source>
        <dbReference type="Proteomes" id="UP000011885"/>
    </source>
</evidence>
<reference evidence="2 3" key="1">
    <citation type="journal article" date="2013" name="Mar. Genomics">
        <title>Expression of sulfatases in Rhodopirellula baltica and the diversity of sulfatases in the genus Rhodopirellula.</title>
        <authorList>
            <person name="Wegner C.E."/>
            <person name="Richter-Heitmann T."/>
            <person name="Klindworth A."/>
            <person name="Klockow C."/>
            <person name="Richter M."/>
            <person name="Achstetter T."/>
            <person name="Glockner F.O."/>
            <person name="Harder J."/>
        </authorList>
    </citation>
    <scope>NUCLEOTIDE SEQUENCE [LARGE SCALE GENOMIC DNA]</scope>
    <source>
        <strain evidence="2 3">SM41</strain>
    </source>
</reference>
<dbReference type="AlphaFoldDB" id="M5U828"/>
<evidence type="ECO:0008006" key="4">
    <source>
        <dbReference type="Google" id="ProtNLM"/>
    </source>
</evidence>
<dbReference type="PATRIC" id="fig|1263870.3.peg.1033"/>
<dbReference type="RefSeq" id="WP_008674922.1">
    <property type="nucleotide sequence ID" value="NZ_ANOH01000077.1"/>
</dbReference>
<sequence length="383" mass="41781">MISSFGEQADAEAVQAVVSVYSAGQKRISTEITGSIEVGRQRRNEPLPFCVDGQQPVRRLIVADRLDTQISRSHLRITPQADGEVLIQNSSRNCRITIDPGRELMPGKTCYVRGSVRLHLHHVTIVVELPKVSDRMISLGTPRPLVGIGSQFVEIGPGIDSSVEERVEASEGANTGEGTGSYPREEEVAPGAIERNALVDTLGSSFDAEQGEQLMLWLRTIAKLFYSATTNDRFLEDALTAMDRIIGFEVAIAFVRDQSEWKTLCCLVRGDVVSPVNKLVDVFDAAIADGVSKEMDRVLGRVVEWGQAVLYHAKADNEGAPAHAIVAAPVMDSPSEVAGMLVGFRRRAPTPVARDELITRLEASLVELIASGIRVELIRRQTD</sequence>
<keyword evidence="3" id="KW-1185">Reference proteome</keyword>
<proteinExistence type="predicted"/>
<comment type="caution">
    <text evidence="2">The sequence shown here is derived from an EMBL/GenBank/DDBJ whole genome shotgun (WGS) entry which is preliminary data.</text>
</comment>
<dbReference type="OrthoDB" id="264353at2"/>
<dbReference type="EMBL" id="ANOH01000077">
    <property type="protein sequence ID" value="EMI57600.1"/>
    <property type="molecule type" value="Genomic_DNA"/>
</dbReference>
<accession>M5U828</accession>
<protein>
    <recommendedName>
        <fullName evidence="4">FHA domain-containing protein</fullName>
    </recommendedName>
</protein>
<feature type="region of interest" description="Disordered" evidence="1">
    <location>
        <begin position="165"/>
        <end position="187"/>
    </location>
</feature>
<gene>
    <name evidence="2" type="ORF">RSSM_00946</name>
</gene>